<accession>A0A2G9Q9G1</accession>
<name>A0A2G9Q9G1_AQUCT</name>
<sequence>MMNCDRYSGTHMGCDRYSGTQMDCDRYSGTQMDCDRYSGTHMGCDRYSGSHMGCVRYSGTQMDCDRYSGTHMGCDRYSVIGCERITADHVVNSRRPMAVYQRRDEQCSREHAATDVHAQCAVQSGAVLSVIGRDLIMTDHVVNSHAQWLFTPLGGERCLR</sequence>
<dbReference type="AlphaFoldDB" id="A0A2G9Q9G1"/>
<protein>
    <submittedName>
        <fullName evidence="1">Uncharacterized protein</fullName>
    </submittedName>
</protein>
<evidence type="ECO:0000313" key="2">
    <source>
        <dbReference type="Proteomes" id="UP000228934"/>
    </source>
</evidence>
<organism evidence="1 2">
    <name type="scientific">Aquarana catesbeiana</name>
    <name type="common">American bullfrog</name>
    <name type="synonym">Rana catesbeiana</name>
    <dbReference type="NCBI Taxonomy" id="8400"/>
    <lineage>
        <taxon>Eukaryota</taxon>
        <taxon>Metazoa</taxon>
        <taxon>Chordata</taxon>
        <taxon>Craniata</taxon>
        <taxon>Vertebrata</taxon>
        <taxon>Euteleostomi</taxon>
        <taxon>Amphibia</taxon>
        <taxon>Batrachia</taxon>
        <taxon>Anura</taxon>
        <taxon>Neobatrachia</taxon>
        <taxon>Ranoidea</taxon>
        <taxon>Ranidae</taxon>
        <taxon>Aquarana</taxon>
    </lineage>
</organism>
<evidence type="ECO:0000313" key="1">
    <source>
        <dbReference type="EMBL" id="PIO12216.1"/>
    </source>
</evidence>
<reference evidence="2" key="1">
    <citation type="journal article" date="2017" name="Nat. Commun.">
        <title>The North American bullfrog draft genome provides insight into hormonal regulation of long noncoding RNA.</title>
        <authorList>
            <person name="Hammond S.A."/>
            <person name="Warren R.L."/>
            <person name="Vandervalk B.P."/>
            <person name="Kucuk E."/>
            <person name="Khan H."/>
            <person name="Gibb E.A."/>
            <person name="Pandoh P."/>
            <person name="Kirk H."/>
            <person name="Zhao Y."/>
            <person name="Jones M."/>
            <person name="Mungall A.J."/>
            <person name="Coope R."/>
            <person name="Pleasance S."/>
            <person name="Moore R.A."/>
            <person name="Holt R.A."/>
            <person name="Round J.M."/>
            <person name="Ohora S."/>
            <person name="Walle B.V."/>
            <person name="Veldhoen N."/>
            <person name="Helbing C.C."/>
            <person name="Birol I."/>
        </authorList>
    </citation>
    <scope>NUCLEOTIDE SEQUENCE [LARGE SCALE GENOMIC DNA]</scope>
</reference>
<keyword evidence="2" id="KW-1185">Reference proteome</keyword>
<dbReference type="OrthoDB" id="10603983at2759"/>
<dbReference type="Proteomes" id="UP000228934">
    <property type="component" value="Unassembled WGS sequence"/>
</dbReference>
<gene>
    <name evidence="1" type="ORF">AB205_0030950</name>
</gene>
<dbReference type="EMBL" id="KZ060495">
    <property type="protein sequence ID" value="PIO12216.1"/>
    <property type="molecule type" value="Genomic_DNA"/>
</dbReference>
<feature type="non-terminal residue" evidence="1">
    <location>
        <position position="160"/>
    </location>
</feature>
<proteinExistence type="predicted"/>